<dbReference type="Proteomes" id="UP001057452">
    <property type="component" value="Chromosome 20"/>
</dbReference>
<evidence type="ECO:0000313" key="1">
    <source>
        <dbReference type="EMBL" id="KAI4806774.1"/>
    </source>
</evidence>
<keyword evidence="2" id="KW-1185">Reference proteome</keyword>
<dbReference type="EMBL" id="CM043804">
    <property type="protein sequence ID" value="KAI4806774.1"/>
    <property type="molecule type" value="Genomic_DNA"/>
</dbReference>
<feature type="non-terminal residue" evidence="1">
    <location>
        <position position="152"/>
    </location>
</feature>
<reference evidence="1" key="1">
    <citation type="submission" date="2022-05" db="EMBL/GenBank/DDBJ databases">
        <title>Chromosome-level genome of Chaenocephalus aceratus.</title>
        <authorList>
            <person name="Park H."/>
        </authorList>
    </citation>
    <scope>NUCLEOTIDE SEQUENCE</scope>
    <source>
        <strain evidence="1">KU_202001</strain>
    </source>
</reference>
<sequence length="152" mass="16407">MHPQQLHEAAAGLEKECKPSTVCGFMLHIMPLMGWQWGASTPCLDLFLIVQSRSVYLITLFLSSSSSLPLVTSSELADRVEKRFLLLSVCKRPFTEHILQHVRGGNCCGFGCCGNQPQALSDPTALPVRSSQSPSSGSLLPPKAQHVVSACA</sequence>
<evidence type="ECO:0000313" key="2">
    <source>
        <dbReference type="Proteomes" id="UP001057452"/>
    </source>
</evidence>
<accession>A0ACB9W2F7</accession>
<name>A0ACB9W2F7_CHAAC</name>
<organism evidence="1 2">
    <name type="scientific">Chaenocephalus aceratus</name>
    <name type="common">Blackfin icefish</name>
    <name type="synonym">Chaenichthys aceratus</name>
    <dbReference type="NCBI Taxonomy" id="36190"/>
    <lineage>
        <taxon>Eukaryota</taxon>
        <taxon>Metazoa</taxon>
        <taxon>Chordata</taxon>
        <taxon>Craniata</taxon>
        <taxon>Vertebrata</taxon>
        <taxon>Euteleostomi</taxon>
        <taxon>Actinopterygii</taxon>
        <taxon>Neopterygii</taxon>
        <taxon>Teleostei</taxon>
        <taxon>Neoteleostei</taxon>
        <taxon>Acanthomorphata</taxon>
        <taxon>Eupercaria</taxon>
        <taxon>Perciformes</taxon>
        <taxon>Notothenioidei</taxon>
        <taxon>Channichthyidae</taxon>
        <taxon>Chaenocephalus</taxon>
    </lineage>
</organism>
<proteinExistence type="predicted"/>
<gene>
    <name evidence="1" type="ORF">KUCAC02_017573</name>
</gene>
<comment type="caution">
    <text evidence="1">The sequence shown here is derived from an EMBL/GenBank/DDBJ whole genome shotgun (WGS) entry which is preliminary data.</text>
</comment>
<protein>
    <submittedName>
        <fullName evidence="1">Uncharacterized protein</fullName>
    </submittedName>
</protein>